<evidence type="ECO:0000313" key="3">
    <source>
        <dbReference type="Proteomes" id="UP000663874"/>
    </source>
</evidence>
<dbReference type="SUPFAM" id="SSF69318">
    <property type="entry name" value="Integrin alpha N-terminal domain"/>
    <property type="match status" value="1"/>
</dbReference>
<evidence type="ECO:0000256" key="1">
    <source>
        <dbReference type="ARBA" id="ARBA00022729"/>
    </source>
</evidence>
<gene>
    <name evidence="2" type="ORF">FNK824_LOCUS31698</name>
</gene>
<proteinExistence type="predicted"/>
<dbReference type="Gene3D" id="2.130.10.130">
    <property type="entry name" value="Integrin alpha, N-terminal"/>
    <property type="match status" value="1"/>
</dbReference>
<dbReference type="PANTHER" id="PTHR46580">
    <property type="entry name" value="SENSOR KINASE-RELATED"/>
    <property type="match status" value="1"/>
</dbReference>
<dbReference type="EMBL" id="CAJOBE010010415">
    <property type="protein sequence ID" value="CAF4107752.1"/>
    <property type="molecule type" value="Genomic_DNA"/>
</dbReference>
<dbReference type="Proteomes" id="UP000663874">
    <property type="component" value="Unassembled WGS sequence"/>
</dbReference>
<organism evidence="2 3">
    <name type="scientific">Rotaria sordida</name>
    <dbReference type="NCBI Taxonomy" id="392033"/>
    <lineage>
        <taxon>Eukaryota</taxon>
        <taxon>Metazoa</taxon>
        <taxon>Spiralia</taxon>
        <taxon>Gnathifera</taxon>
        <taxon>Rotifera</taxon>
        <taxon>Eurotatoria</taxon>
        <taxon>Bdelloidea</taxon>
        <taxon>Philodinida</taxon>
        <taxon>Philodinidae</taxon>
        <taxon>Rotaria</taxon>
    </lineage>
</organism>
<keyword evidence="1" id="KW-0732">Signal</keyword>
<dbReference type="InterPro" id="IPR013517">
    <property type="entry name" value="FG-GAP"/>
</dbReference>
<dbReference type="InterPro" id="IPR028994">
    <property type="entry name" value="Integrin_alpha_N"/>
</dbReference>
<name>A0A819VDL1_9BILA</name>
<accession>A0A819VDL1</accession>
<reference evidence="2" key="1">
    <citation type="submission" date="2021-02" db="EMBL/GenBank/DDBJ databases">
        <authorList>
            <person name="Nowell W R."/>
        </authorList>
    </citation>
    <scope>NUCLEOTIDE SEQUENCE</scope>
</reference>
<protein>
    <submittedName>
        <fullName evidence="2">Uncharacterized protein</fullName>
    </submittedName>
</protein>
<dbReference type="Pfam" id="PF13517">
    <property type="entry name" value="FG-GAP_3"/>
    <property type="match status" value="1"/>
</dbReference>
<dbReference type="AlphaFoldDB" id="A0A819VDL1"/>
<evidence type="ECO:0000313" key="2">
    <source>
        <dbReference type="EMBL" id="CAF4107752.1"/>
    </source>
</evidence>
<comment type="caution">
    <text evidence="2">The sequence shown here is derived from an EMBL/GenBank/DDBJ whole genome shotgun (WGS) entry which is preliminary data.</text>
</comment>
<sequence>MQRLQQPHQRQRLQRLQQLHQQHHQVIYTCNVNSTSKTYTVGFNPYVLNVGDFNNDNQLEIVVANSAVSNVGIFFGNGFGNFTAQTTFPTGIGPYAVAVGDFNKDNRLDVVANSGSATVGI</sequence>